<keyword evidence="1" id="KW-0732">Signal</keyword>
<protein>
    <recommendedName>
        <fullName evidence="4">FG-GAP repeat-containing protein</fullName>
    </recommendedName>
</protein>
<dbReference type="Proteomes" id="UP000192393">
    <property type="component" value="Unassembled WGS sequence"/>
</dbReference>
<dbReference type="PANTHER" id="PTHR42754">
    <property type="entry name" value="ENDOGLUCANASE"/>
    <property type="match status" value="1"/>
</dbReference>
<dbReference type="EMBL" id="FWXS01000005">
    <property type="protein sequence ID" value="SMC63143.1"/>
    <property type="molecule type" value="Genomic_DNA"/>
</dbReference>
<accession>A0A1W2AR48</accession>
<dbReference type="AlphaFoldDB" id="A0A1W2AR48"/>
<sequence>MKKLITILIIAVAVNVTAQVAIGKENPDPTAILDVESTEKGFLPPRMTTAQRDAINSGSFTEGLIIYNTDINCIQYWNTTLWVSFCDGNTDPGGGGEDPPINYRLGGSGEDFPTSIQQTSDGGYIVAGRSTSSANGDVTGTNKGEFDSWIVKFDASGNKVWDKLYGGSGSDGASFIQQTSDGGYIIAGYSTSSANGDVTGTNKGDGDCWIVKLDASGNKIWDKLYGGSAEDSTNSIQQTSDGGYIIAGTSQSSASGDVSDTSNGNNDYWIVKLDASGNKIWDKLYGGSGIDLASSIQQTTDGGYIIAGTSQSSASGDVTDTSNGNNDYWIVKLDASGNKIWDKLYGGSGNDWANSIQKTTDGGYIVAGYSDSSASGDVSGISKGIRDYWVLKLDAAGNKSWDKLYGGNSIDDAFSVQQTADGGYIIAGYSLSSASGDVSGTNKGFGDYWIVKLDASGNKVWDKLYGGSFVDQASSIWQTSSGGYIVAGYSGHLSAGNGDQTGLISRGGNDYWVLTLDENGNLLEP</sequence>
<dbReference type="OrthoDB" id="9811934at2"/>
<name>A0A1W2AR48_9FLAO</name>
<gene>
    <name evidence="2" type="ORF">SAMN06296427_10520</name>
</gene>
<evidence type="ECO:0000313" key="3">
    <source>
        <dbReference type="Proteomes" id="UP000192393"/>
    </source>
</evidence>
<evidence type="ECO:0008006" key="4">
    <source>
        <dbReference type="Google" id="ProtNLM"/>
    </source>
</evidence>
<dbReference type="RefSeq" id="WP_084017229.1">
    <property type="nucleotide sequence ID" value="NZ_FWXS01000005.1"/>
</dbReference>
<reference evidence="3" key="1">
    <citation type="submission" date="2017-04" db="EMBL/GenBank/DDBJ databases">
        <authorList>
            <person name="Varghese N."/>
            <person name="Submissions S."/>
        </authorList>
    </citation>
    <scope>NUCLEOTIDE SEQUENCE [LARGE SCALE GENOMIC DNA]</scope>
    <source>
        <strain evidence="3">CGMCC 1.12708</strain>
    </source>
</reference>
<feature type="chain" id="PRO_5012258371" description="FG-GAP repeat-containing protein" evidence="1">
    <location>
        <begin position="19"/>
        <end position="525"/>
    </location>
</feature>
<organism evidence="2 3">
    <name type="scientific">Moheibacter sediminis</name>
    <dbReference type="NCBI Taxonomy" id="1434700"/>
    <lineage>
        <taxon>Bacteria</taxon>
        <taxon>Pseudomonadati</taxon>
        <taxon>Bacteroidota</taxon>
        <taxon>Flavobacteriia</taxon>
        <taxon>Flavobacteriales</taxon>
        <taxon>Weeksellaceae</taxon>
        <taxon>Moheibacter</taxon>
    </lineage>
</organism>
<keyword evidence="3" id="KW-1185">Reference proteome</keyword>
<feature type="signal peptide" evidence="1">
    <location>
        <begin position="1"/>
        <end position="18"/>
    </location>
</feature>
<evidence type="ECO:0000313" key="2">
    <source>
        <dbReference type="EMBL" id="SMC63143.1"/>
    </source>
</evidence>
<dbReference type="PANTHER" id="PTHR42754:SF1">
    <property type="entry name" value="LIPOPROTEIN"/>
    <property type="match status" value="1"/>
</dbReference>
<dbReference type="STRING" id="1434700.SAMN06296427_10520"/>
<proteinExistence type="predicted"/>
<evidence type="ECO:0000256" key="1">
    <source>
        <dbReference type="SAM" id="SignalP"/>
    </source>
</evidence>